<dbReference type="Gene3D" id="2.30.30.240">
    <property type="entry name" value="PRC-barrel domain"/>
    <property type="match status" value="1"/>
</dbReference>
<dbReference type="InterPro" id="IPR036976">
    <property type="entry name" value="RimM_N_sf"/>
</dbReference>
<dbReference type="HAMAP" id="MF_00014">
    <property type="entry name" value="Ribosome_mat_RimM"/>
    <property type="match status" value="1"/>
</dbReference>
<dbReference type="OrthoDB" id="9783509at2"/>
<keyword evidence="3 5" id="KW-0698">rRNA processing</keyword>
<comment type="subunit">
    <text evidence="5">Binds ribosomal protein uS19.</text>
</comment>
<dbReference type="SUPFAM" id="SSF50447">
    <property type="entry name" value="Translation proteins"/>
    <property type="match status" value="1"/>
</dbReference>
<dbReference type="GO" id="GO:0042274">
    <property type="term" value="P:ribosomal small subunit biogenesis"/>
    <property type="evidence" value="ECO:0007669"/>
    <property type="project" value="UniProtKB-UniRule"/>
</dbReference>
<dbReference type="Pfam" id="PF01782">
    <property type="entry name" value="RimM"/>
    <property type="match status" value="1"/>
</dbReference>
<keyword evidence="2 5" id="KW-0690">Ribosome biogenesis</keyword>
<dbReference type="Pfam" id="PF24986">
    <property type="entry name" value="PRC_RimM"/>
    <property type="match status" value="1"/>
</dbReference>
<dbReference type="InterPro" id="IPR056792">
    <property type="entry name" value="PRC_RimM"/>
</dbReference>
<dbReference type="eggNOG" id="COG0806">
    <property type="taxonomic scope" value="Bacteria"/>
</dbReference>
<evidence type="ECO:0000259" key="7">
    <source>
        <dbReference type="Pfam" id="PF24986"/>
    </source>
</evidence>
<evidence type="ECO:0000313" key="9">
    <source>
        <dbReference type="Proteomes" id="UP000011541"/>
    </source>
</evidence>
<dbReference type="KEGG" id="kon:CONE_0634"/>
<dbReference type="EMBL" id="CP003805">
    <property type="protein sequence ID" value="AGF48389.1"/>
    <property type="molecule type" value="Genomic_DNA"/>
</dbReference>
<evidence type="ECO:0000256" key="4">
    <source>
        <dbReference type="ARBA" id="ARBA00023186"/>
    </source>
</evidence>
<dbReference type="Gene3D" id="2.40.30.60">
    <property type="entry name" value="RimM"/>
    <property type="match status" value="1"/>
</dbReference>
<evidence type="ECO:0000256" key="3">
    <source>
        <dbReference type="ARBA" id="ARBA00022552"/>
    </source>
</evidence>
<dbReference type="SUPFAM" id="SSF50346">
    <property type="entry name" value="PRC-barrel domain"/>
    <property type="match status" value="1"/>
</dbReference>
<keyword evidence="1 5" id="KW-0963">Cytoplasm</keyword>
<evidence type="ECO:0000256" key="2">
    <source>
        <dbReference type="ARBA" id="ARBA00022517"/>
    </source>
</evidence>
<dbReference type="InterPro" id="IPR011961">
    <property type="entry name" value="RimM"/>
</dbReference>
<comment type="subcellular location">
    <subcellularLocation>
        <location evidence="5">Cytoplasm</location>
    </subcellularLocation>
</comment>
<dbReference type="STRING" id="1208920.CONE_0634"/>
<sequence length="201" mass="22881">MSNYLESINTPPGDLVDLGRIVSSYGVNGLLKIYPYSDDKSILLNISDCWIFNDKSKSCNIDGKFKFYHHNIINAKTHGRFIIAKFNENLSREDANELRGYTVCVSRSLFPAADDNEYYWVDLIGCIVHGYENETSCCIGTVSNIFENGAHPILIVKSDRNVTKNYNNKLKTEDILVPFVKSHIINVNLADRCIFTNWQID</sequence>
<keyword evidence="4 5" id="KW-0143">Chaperone</keyword>
<dbReference type="RefSeq" id="WP_015397075.1">
    <property type="nucleotide sequence ID" value="NC_020299.1"/>
</dbReference>
<accession>M1LZ31</accession>
<dbReference type="PANTHER" id="PTHR33692:SF1">
    <property type="entry name" value="RIBOSOME MATURATION FACTOR RIMM"/>
    <property type="match status" value="1"/>
</dbReference>
<comment type="function">
    <text evidence="5">An accessory protein needed during the final step in the assembly of 30S ribosomal subunit, possibly for assembly of the head region. Essential for efficient processing of 16S rRNA. May be needed both before and after RbfA during the maturation of 16S rRNA. It has affinity for free ribosomal 30S subunits but not for 70S ribosomes.</text>
</comment>
<dbReference type="PANTHER" id="PTHR33692">
    <property type="entry name" value="RIBOSOME MATURATION FACTOR RIMM"/>
    <property type="match status" value="1"/>
</dbReference>
<dbReference type="HOGENOM" id="CLU_077636_1_0_4"/>
<comment type="domain">
    <text evidence="5">The PRC barrel domain binds ribosomal protein uS19.</text>
</comment>
<evidence type="ECO:0000313" key="8">
    <source>
        <dbReference type="EMBL" id="AGF48389.1"/>
    </source>
</evidence>
<evidence type="ECO:0000256" key="1">
    <source>
        <dbReference type="ARBA" id="ARBA00022490"/>
    </source>
</evidence>
<comment type="similarity">
    <text evidence="5">Belongs to the RimM family.</text>
</comment>
<dbReference type="GO" id="GO:0005840">
    <property type="term" value="C:ribosome"/>
    <property type="evidence" value="ECO:0007669"/>
    <property type="project" value="InterPro"/>
</dbReference>
<name>M1LZ31_9PROT</name>
<protein>
    <recommendedName>
        <fullName evidence="5">Ribosome maturation factor RimM</fullName>
    </recommendedName>
</protein>
<dbReference type="InterPro" id="IPR011033">
    <property type="entry name" value="PRC_barrel-like_sf"/>
</dbReference>
<evidence type="ECO:0000259" key="6">
    <source>
        <dbReference type="Pfam" id="PF01782"/>
    </source>
</evidence>
<dbReference type="GO" id="GO:0043022">
    <property type="term" value="F:ribosome binding"/>
    <property type="evidence" value="ECO:0007669"/>
    <property type="project" value="InterPro"/>
</dbReference>
<reference evidence="8 9" key="1">
    <citation type="journal article" date="2013" name="Genome Biol. Evol.">
        <title>Genome evolution and phylogenomic analysis of candidatus kinetoplastibacterium, the betaproteobacterial endosymbionts of strigomonas and angomonas.</title>
        <authorList>
            <person name="Alves J.M."/>
            <person name="Serrano M.G."/>
            <person name="Maia da Silva F."/>
            <person name="Voegtly L.J."/>
            <person name="Matveyev A.V."/>
            <person name="Teixeira M.M."/>
            <person name="Camargo E.P."/>
            <person name="Buck G.A."/>
        </authorList>
    </citation>
    <scope>NUCLEOTIDE SEQUENCE [LARGE SCALE GENOMIC DNA]</scope>
    <source>
        <strain evidence="8 9">TCC290E</strain>
    </source>
</reference>
<keyword evidence="9" id="KW-1185">Reference proteome</keyword>
<dbReference type="AlphaFoldDB" id="M1LZ31"/>
<proteinExistence type="inferred from homology"/>
<feature type="domain" description="RimM N-terminal" evidence="6">
    <location>
        <begin position="18"/>
        <end position="108"/>
    </location>
</feature>
<dbReference type="Proteomes" id="UP000011541">
    <property type="component" value="Chromosome"/>
</dbReference>
<evidence type="ECO:0000256" key="5">
    <source>
        <dbReference type="HAMAP-Rule" id="MF_00014"/>
    </source>
</evidence>
<dbReference type="InterPro" id="IPR002676">
    <property type="entry name" value="RimM_N"/>
</dbReference>
<dbReference type="GO" id="GO:0006364">
    <property type="term" value="P:rRNA processing"/>
    <property type="evidence" value="ECO:0007669"/>
    <property type="project" value="UniProtKB-UniRule"/>
</dbReference>
<dbReference type="InterPro" id="IPR009000">
    <property type="entry name" value="Transl_B-barrel_sf"/>
</dbReference>
<dbReference type="NCBIfam" id="TIGR02273">
    <property type="entry name" value="16S_RimM"/>
    <property type="match status" value="1"/>
</dbReference>
<dbReference type="GO" id="GO:0005737">
    <property type="term" value="C:cytoplasm"/>
    <property type="evidence" value="ECO:0007669"/>
    <property type="project" value="UniProtKB-SubCell"/>
</dbReference>
<feature type="domain" description="Ribosome maturation factor RimM PRC barrel" evidence="7">
    <location>
        <begin position="120"/>
        <end position="198"/>
    </location>
</feature>
<gene>
    <name evidence="5" type="primary">rimM</name>
    <name evidence="8" type="ORF">CONE_0634</name>
</gene>
<dbReference type="PATRIC" id="fig|1208920.3.peg.379"/>
<organism evidence="8 9">
    <name type="scientific">Candidatus Kinetoplastidibacterium stringomonadis TCC290E</name>
    <dbReference type="NCBI Taxonomy" id="1208920"/>
    <lineage>
        <taxon>Bacteria</taxon>
        <taxon>Pseudomonadati</taxon>
        <taxon>Pseudomonadota</taxon>
        <taxon>Betaproteobacteria</taxon>
        <taxon>Candidatus Kinetoplastidibacterium</taxon>
    </lineage>
</organism>